<organism evidence="2 3">
    <name type="scientific">Penicillium ucsense</name>
    <dbReference type="NCBI Taxonomy" id="2839758"/>
    <lineage>
        <taxon>Eukaryota</taxon>
        <taxon>Fungi</taxon>
        <taxon>Dikarya</taxon>
        <taxon>Ascomycota</taxon>
        <taxon>Pezizomycotina</taxon>
        <taxon>Eurotiomycetes</taxon>
        <taxon>Eurotiomycetidae</taxon>
        <taxon>Eurotiales</taxon>
        <taxon>Aspergillaceae</taxon>
        <taxon>Penicillium</taxon>
    </lineage>
</organism>
<feature type="region of interest" description="Disordered" evidence="1">
    <location>
        <begin position="83"/>
        <end position="163"/>
    </location>
</feature>
<protein>
    <recommendedName>
        <fullName evidence="4">Chromatin target of PRMT1 protein C-terminal domain-containing protein</fullName>
    </recommendedName>
</protein>
<reference evidence="2" key="1">
    <citation type="journal article" date="2020" name="Front. Microbiol.">
        <title>Gene regulatory networks of Penicillium echinulatum 2HH and Penicillium oxalicum 114-2 inferred by a computational biology approach.</title>
        <authorList>
            <person name="Lenz A.R."/>
            <person name="Galan-Vasquez E."/>
            <person name="Balbinot E."/>
            <person name="De Abreu F.P."/>
            <person name="De Oliveira N.S."/>
            <person name="Da Rosa L.O."/>
            <person name="De Avila E Silva S."/>
            <person name="Camassola M."/>
            <person name="Dillon A.J.P."/>
            <person name="Perez-Rueda E."/>
        </authorList>
    </citation>
    <scope>NUCLEOTIDE SEQUENCE</scope>
    <source>
        <strain evidence="2">S1M29</strain>
    </source>
</reference>
<feature type="compositionally biased region" description="Pro residues" evidence="1">
    <location>
        <begin position="102"/>
        <end position="111"/>
    </location>
</feature>
<evidence type="ECO:0000313" key="2">
    <source>
        <dbReference type="EMBL" id="KAF7715748.1"/>
    </source>
</evidence>
<dbReference type="AlphaFoldDB" id="A0A8J8W1T1"/>
<proteinExistence type="predicted"/>
<dbReference type="EMBL" id="WIWV01000052">
    <property type="protein sequence ID" value="KAF7715748.1"/>
    <property type="molecule type" value="Genomic_DNA"/>
</dbReference>
<keyword evidence="3" id="KW-1185">Reference proteome</keyword>
<accession>A0A8J8W1T1</accession>
<dbReference type="Proteomes" id="UP000631181">
    <property type="component" value="Unassembled WGS sequence"/>
</dbReference>
<evidence type="ECO:0008006" key="4">
    <source>
        <dbReference type="Google" id="ProtNLM"/>
    </source>
</evidence>
<name>A0A8J8W1T1_9EURO</name>
<sequence>MPSATSVTAASSGTRSTDGMLGLTPSEIRLLLLANVCMNKDSGKIDFDKLALRFNAASGSNVISASAHRGYNKALQKLIKLNQEPEQGADTEFNPFEITSSPPAPSSPSSPGPVRIRGRGRGRGCGRGAGRPRGRGKVQTSELTKTAEVEGSESPRVPKLPDFNMEDAYDRLRVAGLESLEG</sequence>
<feature type="compositionally biased region" description="Basic residues" evidence="1">
    <location>
        <begin position="116"/>
        <end position="136"/>
    </location>
</feature>
<evidence type="ECO:0000313" key="3">
    <source>
        <dbReference type="Proteomes" id="UP000631181"/>
    </source>
</evidence>
<dbReference type="OrthoDB" id="5403747at2759"/>
<evidence type="ECO:0000256" key="1">
    <source>
        <dbReference type="SAM" id="MobiDB-lite"/>
    </source>
</evidence>
<gene>
    <name evidence="2" type="ORF">PECM_006517</name>
</gene>
<comment type="caution">
    <text evidence="2">The sequence shown here is derived from an EMBL/GenBank/DDBJ whole genome shotgun (WGS) entry which is preliminary data.</text>
</comment>